<gene>
    <name evidence="3" type="ORF">GCM10011610_27910</name>
</gene>
<keyword evidence="1" id="KW-0472">Membrane</keyword>
<feature type="chain" id="PRO_5045944347" description="Transmembrane protein" evidence="2">
    <location>
        <begin position="18"/>
        <end position="159"/>
    </location>
</feature>
<comment type="caution">
    <text evidence="3">The sequence shown here is derived from an EMBL/GenBank/DDBJ whole genome shotgun (WGS) entry which is preliminary data.</text>
</comment>
<protein>
    <recommendedName>
        <fullName evidence="5">Transmembrane protein</fullName>
    </recommendedName>
</protein>
<feature type="signal peptide" evidence="2">
    <location>
        <begin position="1"/>
        <end position="17"/>
    </location>
</feature>
<keyword evidence="2" id="KW-0732">Signal</keyword>
<evidence type="ECO:0000256" key="1">
    <source>
        <dbReference type="SAM" id="Phobius"/>
    </source>
</evidence>
<reference evidence="4" key="1">
    <citation type="journal article" date="2019" name="Int. J. Syst. Evol. Microbiol.">
        <title>The Global Catalogue of Microorganisms (GCM) 10K type strain sequencing project: providing services to taxonomists for standard genome sequencing and annotation.</title>
        <authorList>
            <consortium name="The Broad Institute Genomics Platform"/>
            <consortium name="The Broad Institute Genome Sequencing Center for Infectious Disease"/>
            <person name="Wu L."/>
            <person name="Ma J."/>
        </authorList>
    </citation>
    <scope>NUCLEOTIDE SEQUENCE [LARGE SCALE GENOMIC DNA]</scope>
    <source>
        <strain evidence="4">CGMCC 4.7329</strain>
    </source>
</reference>
<organism evidence="3 4">
    <name type="scientific">Nocardia rhizosphaerihabitans</name>
    <dbReference type="NCBI Taxonomy" id="1691570"/>
    <lineage>
        <taxon>Bacteria</taxon>
        <taxon>Bacillati</taxon>
        <taxon>Actinomycetota</taxon>
        <taxon>Actinomycetes</taxon>
        <taxon>Mycobacteriales</taxon>
        <taxon>Nocardiaceae</taxon>
        <taxon>Nocardia</taxon>
    </lineage>
</organism>
<accession>A0ABQ2KCJ5</accession>
<keyword evidence="1" id="KW-1133">Transmembrane helix</keyword>
<keyword evidence="1" id="KW-0812">Transmembrane</keyword>
<proteinExistence type="predicted"/>
<name>A0ABQ2KCJ5_9NOCA</name>
<evidence type="ECO:0000313" key="4">
    <source>
        <dbReference type="Proteomes" id="UP000658127"/>
    </source>
</evidence>
<evidence type="ECO:0008006" key="5">
    <source>
        <dbReference type="Google" id="ProtNLM"/>
    </source>
</evidence>
<dbReference type="Proteomes" id="UP000658127">
    <property type="component" value="Unassembled WGS sequence"/>
</dbReference>
<feature type="transmembrane region" description="Helical" evidence="1">
    <location>
        <begin position="110"/>
        <end position="131"/>
    </location>
</feature>
<evidence type="ECO:0000313" key="3">
    <source>
        <dbReference type="EMBL" id="GGN79484.1"/>
    </source>
</evidence>
<sequence>MRLIAALVMLVSVPVAGALGTTAYTDDAALIRAEHAQARSVEALVLERPVYTAAHLRQAPVRWESASGPVEETVPVSRTVAQGERITVWLDESGKAVGAPRSPAAAVMNGIGVAAVVLVGAALSTWCLVVLTDRIVAYRRGVEWDRELLAMRRPTQGER</sequence>
<keyword evidence="4" id="KW-1185">Reference proteome</keyword>
<dbReference type="EMBL" id="BMNE01000003">
    <property type="protein sequence ID" value="GGN79484.1"/>
    <property type="molecule type" value="Genomic_DNA"/>
</dbReference>
<evidence type="ECO:0000256" key="2">
    <source>
        <dbReference type="SAM" id="SignalP"/>
    </source>
</evidence>